<sequence>MSMFQTPTRVWANAHPEYPGLFEIHSDSGDIALNQVATRQTLEALRASINDALAQDDLRRRRRR</sequence>
<reference evidence="1" key="2">
    <citation type="submission" date="2023-10" db="EMBL/GenBank/DDBJ databases">
        <title>Rapid discrimination of Bifidobacterium longum Subspecies based on MALDI-TOF MS and Machine Learning.</title>
        <authorList>
            <person name="Chen J."/>
        </authorList>
    </citation>
    <scope>NUCLEOTIDE SEQUENCE</scope>
    <source>
        <strain evidence="1">YGMCC0039</strain>
    </source>
</reference>
<dbReference type="Proteomes" id="UP001277803">
    <property type="component" value="Unassembled WGS sequence"/>
</dbReference>
<dbReference type="AlphaFoldDB" id="A0A6N2RED2"/>
<dbReference type="RefSeq" id="WP_229059060.1">
    <property type="nucleotide sequence ID" value="NZ_CACRSV010000007.1"/>
</dbReference>
<reference evidence="2" key="1">
    <citation type="submission" date="2019-11" db="EMBL/GenBank/DDBJ databases">
        <authorList>
            <person name="Feng L."/>
        </authorList>
    </citation>
    <scope>NUCLEOTIDE SEQUENCE</scope>
    <source>
        <strain evidence="2">BlongumLFYP82</strain>
    </source>
</reference>
<evidence type="ECO:0000313" key="2">
    <source>
        <dbReference type="EMBL" id="VYS79267.1"/>
    </source>
</evidence>
<organism evidence="2">
    <name type="scientific">Bifidobacterium longum</name>
    <dbReference type="NCBI Taxonomy" id="216816"/>
    <lineage>
        <taxon>Bacteria</taxon>
        <taxon>Bacillati</taxon>
        <taxon>Actinomycetota</taxon>
        <taxon>Actinomycetes</taxon>
        <taxon>Bifidobacteriales</taxon>
        <taxon>Bifidobacteriaceae</taxon>
        <taxon>Bifidobacterium</taxon>
    </lineage>
</organism>
<name>A0A6N2RED2_BIFLN</name>
<evidence type="ECO:0000313" key="1">
    <source>
        <dbReference type="EMBL" id="MDW3126999.1"/>
    </source>
</evidence>
<proteinExistence type="predicted"/>
<accession>A0A6N2RED2</accession>
<dbReference type="EMBL" id="JAWLRA010000033">
    <property type="protein sequence ID" value="MDW3126999.1"/>
    <property type="molecule type" value="Genomic_DNA"/>
</dbReference>
<gene>
    <name evidence="2" type="ORF">BLLFYP82_00619</name>
    <name evidence="1" type="ORF">RS890_07900</name>
</gene>
<protein>
    <submittedName>
        <fullName evidence="2">Uncharacterized protein</fullName>
    </submittedName>
</protein>
<dbReference type="EMBL" id="CACRSV010000007">
    <property type="protein sequence ID" value="VYS79267.1"/>
    <property type="molecule type" value="Genomic_DNA"/>
</dbReference>